<sequence>MPEEETSSSTGTMSSLAMEAMAERLSNLSLDTLYFPRSIQSSATTPSQRKSIFLDLVSRDPSIFLGRRAYLEKLVCEGEYFSDEAMREREPYLHREYVGKFQDVSGRGMARPGERWSETLMRRSEEARLVQKIRQEQMMLGVDKREWVGNEGEEEEEEMEEEEAEEIKQRGGEKPNGCSNCPGEEAMDHQVATSSSRCANGRSTEGAGPTLSEGEMQDQMDQFTYIMQQKFLSGEDHQDLDYSKIDEDETLDDRWLREANQDAEEKYFEED</sequence>
<dbReference type="Proteomes" id="UP001370490">
    <property type="component" value="Unassembled WGS sequence"/>
</dbReference>
<evidence type="ECO:0000259" key="2">
    <source>
        <dbReference type="Pfam" id="PF09747"/>
    </source>
</evidence>
<proteinExistence type="predicted"/>
<comment type="caution">
    <text evidence="3">The sequence shown here is derived from an EMBL/GenBank/DDBJ whole genome shotgun (WGS) entry which is preliminary data.</text>
</comment>
<reference evidence="3 4" key="1">
    <citation type="submission" date="2023-12" db="EMBL/GenBank/DDBJ databases">
        <title>A high-quality genome assembly for Dillenia turbinata (Dilleniales).</title>
        <authorList>
            <person name="Chanderbali A."/>
        </authorList>
    </citation>
    <scope>NUCLEOTIDE SEQUENCE [LARGE SCALE GENOMIC DNA]</scope>
    <source>
        <strain evidence="3">LSX21</strain>
        <tissue evidence="3">Leaf</tissue>
    </source>
</reference>
<dbReference type="PANTHER" id="PTHR31840">
    <property type="entry name" value="COILED-COIL DOMAIN-CONTAINING PROTEIN 97"/>
    <property type="match status" value="1"/>
</dbReference>
<accession>A0AAN8VST1</accession>
<keyword evidence="4" id="KW-1185">Reference proteome</keyword>
<dbReference type="AlphaFoldDB" id="A0AAN8VST1"/>
<protein>
    <submittedName>
        <fullName evidence="3">CCD97-like, C-terminal</fullName>
    </submittedName>
</protein>
<dbReference type="Pfam" id="PF09747">
    <property type="entry name" value="CCD97-like_C"/>
    <property type="match status" value="1"/>
</dbReference>
<feature type="region of interest" description="Disordered" evidence="1">
    <location>
        <begin position="166"/>
        <end position="222"/>
    </location>
</feature>
<gene>
    <name evidence="3" type="ORF">RJ641_035232</name>
</gene>
<feature type="domain" description="CCD97-like C-terminal" evidence="2">
    <location>
        <begin position="67"/>
        <end position="271"/>
    </location>
</feature>
<dbReference type="PANTHER" id="PTHR31840:SF1">
    <property type="entry name" value="COILED-COIL DOMAIN-CONTAINING PROTEIN 97"/>
    <property type="match status" value="1"/>
</dbReference>
<name>A0AAN8VST1_9MAGN</name>
<dbReference type="EMBL" id="JBAMMX010000008">
    <property type="protein sequence ID" value="KAK6935077.1"/>
    <property type="molecule type" value="Genomic_DNA"/>
</dbReference>
<dbReference type="InterPro" id="IPR040233">
    <property type="entry name" value="CCD97-like_C"/>
</dbReference>
<feature type="compositionally biased region" description="Polar residues" evidence="1">
    <location>
        <begin position="191"/>
        <end position="203"/>
    </location>
</feature>
<evidence type="ECO:0000313" key="3">
    <source>
        <dbReference type="EMBL" id="KAK6935077.1"/>
    </source>
</evidence>
<dbReference type="InterPro" id="IPR018613">
    <property type="entry name" value="Ccdc97-like"/>
</dbReference>
<organism evidence="3 4">
    <name type="scientific">Dillenia turbinata</name>
    <dbReference type="NCBI Taxonomy" id="194707"/>
    <lineage>
        <taxon>Eukaryota</taxon>
        <taxon>Viridiplantae</taxon>
        <taxon>Streptophyta</taxon>
        <taxon>Embryophyta</taxon>
        <taxon>Tracheophyta</taxon>
        <taxon>Spermatophyta</taxon>
        <taxon>Magnoliopsida</taxon>
        <taxon>eudicotyledons</taxon>
        <taxon>Gunneridae</taxon>
        <taxon>Pentapetalae</taxon>
        <taxon>Dilleniales</taxon>
        <taxon>Dilleniaceae</taxon>
        <taxon>Dillenia</taxon>
    </lineage>
</organism>
<evidence type="ECO:0000313" key="4">
    <source>
        <dbReference type="Proteomes" id="UP001370490"/>
    </source>
</evidence>
<evidence type="ECO:0000256" key="1">
    <source>
        <dbReference type="SAM" id="MobiDB-lite"/>
    </source>
</evidence>